<dbReference type="AlphaFoldDB" id="A0A6J6TX18"/>
<proteinExistence type="predicted"/>
<gene>
    <name evidence="1" type="ORF">UFOPK2810_00901</name>
</gene>
<dbReference type="EMBL" id="CAEZYZ010000140">
    <property type="protein sequence ID" value="CAB4752240.1"/>
    <property type="molecule type" value="Genomic_DNA"/>
</dbReference>
<sequence length="124" mass="13770">MVGVMEGDEGAQQLRAESGCDKGRIHGVQVGHDRGQVGRLGLHEDPREAVLVAGDLDRRPRIGVEERLHVGLDIGERSSLWRTKCDRAASGRDHVEIDLQGDCRRRQREQCVEIGLNRLAPSED</sequence>
<name>A0A6J6TX18_9ZZZZ</name>
<evidence type="ECO:0000313" key="1">
    <source>
        <dbReference type="EMBL" id="CAB4752240.1"/>
    </source>
</evidence>
<accession>A0A6J6TX18</accession>
<organism evidence="1">
    <name type="scientific">freshwater metagenome</name>
    <dbReference type="NCBI Taxonomy" id="449393"/>
    <lineage>
        <taxon>unclassified sequences</taxon>
        <taxon>metagenomes</taxon>
        <taxon>ecological metagenomes</taxon>
    </lineage>
</organism>
<reference evidence="1" key="1">
    <citation type="submission" date="2020-05" db="EMBL/GenBank/DDBJ databases">
        <authorList>
            <person name="Chiriac C."/>
            <person name="Salcher M."/>
            <person name="Ghai R."/>
            <person name="Kavagutti S V."/>
        </authorList>
    </citation>
    <scope>NUCLEOTIDE SEQUENCE</scope>
</reference>
<protein>
    <submittedName>
        <fullName evidence="1">Unannotated protein</fullName>
    </submittedName>
</protein>